<keyword evidence="3" id="KW-1185">Reference proteome</keyword>
<name>A0A8S9XC83_APOLU</name>
<proteinExistence type="predicted"/>
<dbReference type="InterPro" id="IPR056707">
    <property type="entry name" value="DUF7805"/>
</dbReference>
<accession>A0A8S9XC83</accession>
<dbReference type="EMBL" id="WIXP02000008">
    <property type="protein sequence ID" value="KAF6206680.1"/>
    <property type="molecule type" value="Genomic_DNA"/>
</dbReference>
<feature type="domain" description="DUF7805" evidence="1">
    <location>
        <begin position="3"/>
        <end position="75"/>
    </location>
</feature>
<organism evidence="2 3">
    <name type="scientific">Apolygus lucorum</name>
    <name type="common">Small green plant bug</name>
    <name type="synonym">Lygocoris lucorum</name>
    <dbReference type="NCBI Taxonomy" id="248454"/>
    <lineage>
        <taxon>Eukaryota</taxon>
        <taxon>Metazoa</taxon>
        <taxon>Ecdysozoa</taxon>
        <taxon>Arthropoda</taxon>
        <taxon>Hexapoda</taxon>
        <taxon>Insecta</taxon>
        <taxon>Pterygota</taxon>
        <taxon>Neoptera</taxon>
        <taxon>Paraneoptera</taxon>
        <taxon>Hemiptera</taxon>
        <taxon>Heteroptera</taxon>
        <taxon>Panheteroptera</taxon>
        <taxon>Cimicomorpha</taxon>
        <taxon>Miridae</taxon>
        <taxon>Mirini</taxon>
        <taxon>Apolygus</taxon>
    </lineage>
</organism>
<comment type="caution">
    <text evidence="2">The sequence shown here is derived from an EMBL/GenBank/DDBJ whole genome shotgun (WGS) entry which is preliminary data.</text>
</comment>
<dbReference type="Pfam" id="PF25090">
    <property type="entry name" value="DUF7805"/>
    <property type="match status" value="1"/>
</dbReference>
<dbReference type="AlphaFoldDB" id="A0A8S9XC83"/>
<sequence length="164" mass="18738">MAHPWLVEPDDNTNNFLYLKIKGYELPPTKWQQNSFKCATNNRIIVYSGIETREPKVVCPHEGRPTNAHRIVEVFFGRLESQYVVVNSEPQHQIIRGGISGSGARELLGILAGSIEEASPNCHVIFRDVFLNYRLSVQVSRTKCLHQLPALVRRDVALSFRIRR</sequence>
<gene>
    <name evidence="2" type="ORF">GE061_017916</name>
</gene>
<dbReference type="Proteomes" id="UP000466442">
    <property type="component" value="Unassembled WGS sequence"/>
</dbReference>
<evidence type="ECO:0000259" key="1">
    <source>
        <dbReference type="Pfam" id="PF25090"/>
    </source>
</evidence>
<evidence type="ECO:0000313" key="2">
    <source>
        <dbReference type="EMBL" id="KAF6206680.1"/>
    </source>
</evidence>
<reference evidence="2" key="1">
    <citation type="journal article" date="2021" name="Mol. Ecol. Resour.">
        <title>Apolygus lucorum genome provides insights into omnivorousness and mesophyll feeding.</title>
        <authorList>
            <person name="Liu Y."/>
            <person name="Liu H."/>
            <person name="Wang H."/>
            <person name="Huang T."/>
            <person name="Liu B."/>
            <person name="Yang B."/>
            <person name="Yin L."/>
            <person name="Li B."/>
            <person name="Zhang Y."/>
            <person name="Zhang S."/>
            <person name="Jiang F."/>
            <person name="Zhang X."/>
            <person name="Ren Y."/>
            <person name="Wang B."/>
            <person name="Wang S."/>
            <person name="Lu Y."/>
            <person name="Wu K."/>
            <person name="Fan W."/>
            <person name="Wang G."/>
        </authorList>
    </citation>
    <scope>NUCLEOTIDE SEQUENCE</scope>
    <source>
        <strain evidence="2">12Hb</strain>
    </source>
</reference>
<feature type="non-terminal residue" evidence="2">
    <location>
        <position position="164"/>
    </location>
</feature>
<evidence type="ECO:0000313" key="3">
    <source>
        <dbReference type="Proteomes" id="UP000466442"/>
    </source>
</evidence>
<protein>
    <recommendedName>
        <fullName evidence="1">DUF7805 domain-containing protein</fullName>
    </recommendedName>
</protein>